<dbReference type="Proteomes" id="UP000571084">
    <property type="component" value="Unassembled WGS sequence"/>
</dbReference>
<reference evidence="1 2" key="1">
    <citation type="submission" date="2020-08" db="EMBL/GenBank/DDBJ databases">
        <title>Genomic Encyclopedia of Type Strains, Phase IV (KMG-IV): sequencing the most valuable type-strain genomes for metagenomic binning, comparative biology and taxonomic classification.</title>
        <authorList>
            <person name="Goeker M."/>
        </authorList>
    </citation>
    <scope>NUCLEOTIDE SEQUENCE [LARGE SCALE GENOMIC DNA]</scope>
    <source>
        <strain evidence="1 2">DSM 23240</strain>
    </source>
</reference>
<gene>
    <name evidence="1" type="ORF">HNR39_003874</name>
</gene>
<comment type="caution">
    <text evidence="1">The sequence shown here is derived from an EMBL/GenBank/DDBJ whole genome shotgun (WGS) entry which is preliminary data.</text>
</comment>
<sequence length="106" mass="11203">MKLVLDIRLLGSAVFHLADDNSVVAVLACGQTPCDFCAAMNTICGFMAELFGWSREDAGMGDRKRSRSVFGEPLSTLLLTARVERGELIVCGGSLKIGVSAPAILA</sequence>
<dbReference type="RefSeq" id="WP_168054700.1">
    <property type="nucleotide sequence ID" value="NZ_JAAOZT010000005.1"/>
</dbReference>
<keyword evidence="2" id="KW-1185">Reference proteome</keyword>
<proteinExistence type="predicted"/>
<organism evidence="1 2">
    <name type="scientific">Glaciimonas immobilis</name>
    <dbReference type="NCBI Taxonomy" id="728004"/>
    <lineage>
        <taxon>Bacteria</taxon>
        <taxon>Pseudomonadati</taxon>
        <taxon>Pseudomonadota</taxon>
        <taxon>Betaproteobacteria</taxon>
        <taxon>Burkholderiales</taxon>
        <taxon>Oxalobacteraceae</taxon>
        <taxon>Glaciimonas</taxon>
    </lineage>
</organism>
<dbReference type="EMBL" id="JACHHQ010000009">
    <property type="protein sequence ID" value="MBB5202012.1"/>
    <property type="molecule type" value="Genomic_DNA"/>
</dbReference>
<dbReference type="AlphaFoldDB" id="A0A840RXR8"/>
<evidence type="ECO:0000313" key="2">
    <source>
        <dbReference type="Proteomes" id="UP000571084"/>
    </source>
</evidence>
<protein>
    <submittedName>
        <fullName evidence="1">Uncharacterized protein</fullName>
    </submittedName>
</protein>
<name>A0A840RXR8_9BURK</name>
<accession>A0A840RXR8</accession>
<evidence type="ECO:0000313" key="1">
    <source>
        <dbReference type="EMBL" id="MBB5202012.1"/>
    </source>
</evidence>